<proteinExistence type="predicted"/>
<feature type="compositionally biased region" description="Basic and acidic residues" evidence="1">
    <location>
        <begin position="360"/>
        <end position="375"/>
    </location>
</feature>
<feature type="compositionally biased region" description="Low complexity" evidence="1">
    <location>
        <begin position="349"/>
        <end position="359"/>
    </location>
</feature>
<comment type="caution">
    <text evidence="3">The sequence shown here is derived from an EMBL/GenBank/DDBJ whole genome shotgun (WGS) entry which is preliminary data.</text>
</comment>
<evidence type="ECO:0000313" key="4">
    <source>
        <dbReference type="Proteomes" id="UP000475862"/>
    </source>
</evidence>
<feature type="region of interest" description="Disordered" evidence="1">
    <location>
        <begin position="349"/>
        <end position="375"/>
    </location>
</feature>
<dbReference type="Proteomes" id="UP000475862">
    <property type="component" value="Unassembled WGS sequence"/>
</dbReference>
<keyword evidence="4" id="KW-1185">Reference proteome</keyword>
<dbReference type="EMBL" id="VYZN01000075">
    <property type="protein sequence ID" value="KAE9523811.1"/>
    <property type="molecule type" value="Genomic_DNA"/>
</dbReference>
<feature type="chain" id="PRO_5026245805" evidence="2">
    <location>
        <begin position="27"/>
        <end position="481"/>
    </location>
</feature>
<reference evidence="3 4" key="1">
    <citation type="submission" date="2019-08" db="EMBL/GenBank/DDBJ databases">
        <title>The genome of the soybean aphid Biotype 1, its phylome, world population structure and adaptation to the North American continent.</title>
        <authorList>
            <person name="Giordano R."/>
            <person name="Donthu R.K."/>
            <person name="Hernandez A.G."/>
            <person name="Wright C.L."/>
            <person name="Zimin A.V."/>
        </authorList>
    </citation>
    <scope>NUCLEOTIDE SEQUENCE [LARGE SCALE GENOMIC DNA]</scope>
    <source>
        <tissue evidence="3">Whole aphids</tissue>
    </source>
</reference>
<protein>
    <submittedName>
        <fullName evidence="3">Uncharacterized protein</fullName>
    </submittedName>
</protein>
<feature type="region of interest" description="Disordered" evidence="1">
    <location>
        <begin position="422"/>
        <end position="441"/>
    </location>
</feature>
<evidence type="ECO:0000256" key="1">
    <source>
        <dbReference type="SAM" id="MobiDB-lite"/>
    </source>
</evidence>
<gene>
    <name evidence="3" type="ORF">AGLY_015699</name>
</gene>
<evidence type="ECO:0000313" key="3">
    <source>
        <dbReference type="EMBL" id="KAE9523811.1"/>
    </source>
</evidence>
<feature type="signal peptide" evidence="2">
    <location>
        <begin position="1"/>
        <end position="26"/>
    </location>
</feature>
<accession>A0A6G0T1L2</accession>
<keyword evidence="2" id="KW-0732">Signal</keyword>
<dbReference type="AlphaFoldDB" id="A0A6G0T1L2"/>
<evidence type="ECO:0000256" key="2">
    <source>
        <dbReference type="SAM" id="SignalP"/>
    </source>
</evidence>
<name>A0A6G0T1L2_APHGL</name>
<dbReference type="OrthoDB" id="8195855at2759"/>
<sequence>MNVVKILAIVVVTSVVTLLCIRSGQAMSKTPVTVYNKTGEKPVPRDQGKFPSVSLTSKTVTPKATERPVDEQRKEGRPIIAVVTPEPNRNERLDTENQTTTTTTTTAAATTTATISTITAEPLQLATSRSLNGDNRIPVLGPMVTGRKTSPLVVRGKLIRQIVRPFNHQGSNSATIVREKDDDDNNETDIIVDADVYHVNNRQLMSGINDYSAVDTDISVAEEDGSAGYQDSYDASYNKGNDGTGWSPSGSYGIGGGGMSTIDRPPYGLARRIRADDLRQDRLAQGGHNGPGQDRAGQAQGVRVPQDLVPARVQAQDVPDRHVLQVPVDHQADETAQAVHDTTHPVDVGAAAPVPVLGPDARRRPVDHPGAHTRFSDRADFRTGVVHRGHQSVDGAHRATGHGGRQKRRLVAVLQARRLTGKRPSPAVGHVRPSSDRIPEGVGLGKVRGKNCVSDGCRGKGRFTSSLDQLDALSSIKDNSE</sequence>
<organism evidence="3 4">
    <name type="scientific">Aphis glycines</name>
    <name type="common">Soybean aphid</name>
    <dbReference type="NCBI Taxonomy" id="307491"/>
    <lineage>
        <taxon>Eukaryota</taxon>
        <taxon>Metazoa</taxon>
        <taxon>Ecdysozoa</taxon>
        <taxon>Arthropoda</taxon>
        <taxon>Hexapoda</taxon>
        <taxon>Insecta</taxon>
        <taxon>Pterygota</taxon>
        <taxon>Neoptera</taxon>
        <taxon>Paraneoptera</taxon>
        <taxon>Hemiptera</taxon>
        <taxon>Sternorrhyncha</taxon>
        <taxon>Aphidomorpha</taxon>
        <taxon>Aphidoidea</taxon>
        <taxon>Aphididae</taxon>
        <taxon>Aphidini</taxon>
        <taxon>Aphis</taxon>
        <taxon>Aphis</taxon>
    </lineage>
</organism>